<feature type="compositionally biased region" description="Basic residues" evidence="8">
    <location>
        <begin position="59"/>
        <end position="68"/>
    </location>
</feature>
<dbReference type="NCBIfam" id="TIGR01623">
    <property type="entry name" value="put_zinc_LRP1"/>
    <property type="match status" value="1"/>
</dbReference>
<feature type="compositionally biased region" description="Polar residues" evidence="8">
    <location>
        <begin position="201"/>
        <end position="215"/>
    </location>
</feature>
<evidence type="ECO:0000256" key="1">
    <source>
        <dbReference type="ARBA" id="ARBA00004123"/>
    </source>
</evidence>
<evidence type="ECO:0000256" key="7">
    <source>
        <dbReference type="ARBA" id="ARBA00023242"/>
    </source>
</evidence>
<keyword evidence="5" id="KW-0238">DNA-binding</keyword>
<dbReference type="GO" id="GO:0005634">
    <property type="term" value="C:nucleus"/>
    <property type="evidence" value="ECO:0007669"/>
    <property type="project" value="UniProtKB-SubCell"/>
</dbReference>
<dbReference type="AlphaFoldDB" id="A0A7N0T0F6"/>
<evidence type="ECO:0000256" key="6">
    <source>
        <dbReference type="ARBA" id="ARBA00023159"/>
    </source>
</evidence>
<protein>
    <submittedName>
        <fullName evidence="9">Uncharacterized protein</fullName>
    </submittedName>
</protein>
<evidence type="ECO:0000313" key="10">
    <source>
        <dbReference type="Proteomes" id="UP000594263"/>
    </source>
</evidence>
<evidence type="ECO:0000256" key="5">
    <source>
        <dbReference type="ARBA" id="ARBA00023125"/>
    </source>
</evidence>
<dbReference type="GO" id="GO:0045893">
    <property type="term" value="P:positive regulation of DNA-templated transcription"/>
    <property type="evidence" value="ECO:0007669"/>
    <property type="project" value="TreeGrafter"/>
</dbReference>
<evidence type="ECO:0000256" key="4">
    <source>
        <dbReference type="ARBA" id="ARBA00022833"/>
    </source>
</evidence>
<evidence type="ECO:0000313" key="9">
    <source>
        <dbReference type="EnsemblPlants" id="Kaladp0016s0257.1.v1.1"/>
    </source>
</evidence>
<proteinExistence type="inferred from homology"/>
<evidence type="ECO:0000256" key="2">
    <source>
        <dbReference type="ARBA" id="ARBA00006911"/>
    </source>
</evidence>
<dbReference type="GO" id="GO:0003677">
    <property type="term" value="F:DNA binding"/>
    <property type="evidence" value="ECO:0007669"/>
    <property type="project" value="UniProtKB-KW"/>
</dbReference>
<sequence length="221" mass="24539">MRQGVGARSSSSSRMACHDCGNQAKRDCVYMRCRTCCKSRGFRCQTHVKSTWVPAYRRRHSHTQHHHHQLLDASSTGQQQHAVQLLNPRGPNPTSGLEEGLMFPPEITSSAMFRCVVVRSSEDNVIEQYAYQAAVSIGGHLFKGILYDQGPELSRTPQHQNPTTAPPPSHHHHHQYLGNEGPSSSTAPPPLEAPATAFATQQRPGYNPSPFQTGTHVFFHQ</sequence>
<keyword evidence="3" id="KW-0479">Metal-binding</keyword>
<dbReference type="Proteomes" id="UP000594263">
    <property type="component" value="Unplaced"/>
</dbReference>
<dbReference type="GO" id="GO:0046872">
    <property type="term" value="F:metal ion binding"/>
    <property type="evidence" value="ECO:0007669"/>
    <property type="project" value="UniProtKB-KW"/>
</dbReference>
<dbReference type="Gramene" id="Kaladp0016s0257.1.v1.1">
    <property type="protein sequence ID" value="Kaladp0016s0257.1.v1.1"/>
    <property type="gene ID" value="Kaladp0016s0257.v1.1"/>
</dbReference>
<dbReference type="GO" id="GO:0003700">
    <property type="term" value="F:DNA-binding transcription factor activity"/>
    <property type="evidence" value="ECO:0007669"/>
    <property type="project" value="InterPro"/>
</dbReference>
<feature type="compositionally biased region" description="Polar residues" evidence="8">
    <location>
        <begin position="72"/>
        <end position="82"/>
    </location>
</feature>
<keyword evidence="4" id="KW-0862">Zinc</keyword>
<keyword evidence="7" id="KW-0539">Nucleus</keyword>
<dbReference type="OMA" id="MITSHFT"/>
<name>A0A7N0T0F6_KALFE</name>
<keyword evidence="10" id="KW-1185">Reference proteome</keyword>
<keyword evidence="6" id="KW-0010">Activator</keyword>
<evidence type="ECO:0000256" key="3">
    <source>
        <dbReference type="ARBA" id="ARBA00022723"/>
    </source>
</evidence>
<dbReference type="InterPro" id="IPR006510">
    <property type="entry name" value="Znf_LRP1"/>
</dbReference>
<comment type="subcellular location">
    <subcellularLocation>
        <location evidence="1">Nucleus</location>
    </subcellularLocation>
</comment>
<evidence type="ECO:0000256" key="8">
    <source>
        <dbReference type="SAM" id="MobiDB-lite"/>
    </source>
</evidence>
<accession>A0A7N0T0F6</accession>
<feature type="region of interest" description="Disordered" evidence="8">
    <location>
        <begin position="59"/>
        <end position="102"/>
    </location>
</feature>
<dbReference type="PANTHER" id="PTHR31604">
    <property type="entry name" value="PROTEIN LATERAL ROOT PRIMORDIUM 1"/>
    <property type="match status" value="1"/>
</dbReference>
<dbReference type="EnsemblPlants" id="Kaladp0016s0257.1.v1.1">
    <property type="protein sequence ID" value="Kaladp0016s0257.1.v1.1"/>
    <property type="gene ID" value="Kaladp0016s0257.v1.1"/>
</dbReference>
<comment type="similarity">
    <text evidence="2">Belongs to the SHI protein family.</text>
</comment>
<organism evidence="9 10">
    <name type="scientific">Kalanchoe fedtschenkoi</name>
    <name type="common">Lavender scallops</name>
    <name type="synonym">South American air plant</name>
    <dbReference type="NCBI Taxonomy" id="63787"/>
    <lineage>
        <taxon>Eukaryota</taxon>
        <taxon>Viridiplantae</taxon>
        <taxon>Streptophyta</taxon>
        <taxon>Embryophyta</taxon>
        <taxon>Tracheophyta</taxon>
        <taxon>Spermatophyta</taxon>
        <taxon>Magnoliopsida</taxon>
        <taxon>eudicotyledons</taxon>
        <taxon>Gunneridae</taxon>
        <taxon>Pentapetalae</taxon>
        <taxon>Saxifragales</taxon>
        <taxon>Crassulaceae</taxon>
        <taxon>Kalanchoe</taxon>
    </lineage>
</organism>
<dbReference type="PANTHER" id="PTHR31604:SF4">
    <property type="entry name" value="PROTEIN SHORT INTERNODES"/>
    <property type="match status" value="1"/>
</dbReference>
<dbReference type="InterPro" id="IPR006511">
    <property type="entry name" value="SHI_C"/>
</dbReference>
<reference evidence="9" key="1">
    <citation type="submission" date="2021-01" db="UniProtKB">
        <authorList>
            <consortium name="EnsemblPlants"/>
        </authorList>
    </citation>
    <scope>IDENTIFICATION</scope>
</reference>
<dbReference type="NCBIfam" id="TIGR01624">
    <property type="entry name" value="LRP1_Cterm"/>
    <property type="match status" value="1"/>
</dbReference>
<dbReference type="InterPro" id="IPR007818">
    <property type="entry name" value="SHI"/>
</dbReference>
<dbReference type="Pfam" id="PF05142">
    <property type="entry name" value="DUF702"/>
    <property type="match status" value="1"/>
</dbReference>
<feature type="region of interest" description="Disordered" evidence="8">
    <location>
        <begin position="150"/>
        <end position="221"/>
    </location>
</feature>